<dbReference type="InterPro" id="IPR036249">
    <property type="entry name" value="Thioredoxin-like_sf"/>
</dbReference>
<dbReference type="OrthoDB" id="1026733at2759"/>
<dbReference type="Gene3D" id="3.10.20.90">
    <property type="entry name" value="Phosphatidylinositol 3-kinase Catalytic Subunit, Chain A, domain 1"/>
    <property type="match status" value="1"/>
</dbReference>
<gene>
    <name evidence="4" type="ORF">CANINC_001456</name>
</gene>
<accession>A0A4T0X3Y1</accession>
<dbReference type="Gene3D" id="3.40.30.10">
    <property type="entry name" value="Glutaredoxin"/>
    <property type="match status" value="1"/>
</dbReference>
<dbReference type="SUPFAM" id="SSF52833">
    <property type="entry name" value="Thioredoxin-like"/>
    <property type="match status" value="1"/>
</dbReference>
<evidence type="ECO:0000259" key="3">
    <source>
        <dbReference type="PROSITE" id="PS50033"/>
    </source>
</evidence>
<dbReference type="PROSITE" id="PS50033">
    <property type="entry name" value="UBX"/>
    <property type="match status" value="1"/>
</dbReference>
<organism evidence="4 5">
    <name type="scientific">Pichia inconspicua</name>
    <dbReference type="NCBI Taxonomy" id="52247"/>
    <lineage>
        <taxon>Eukaryota</taxon>
        <taxon>Fungi</taxon>
        <taxon>Dikarya</taxon>
        <taxon>Ascomycota</taxon>
        <taxon>Saccharomycotina</taxon>
        <taxon>Pichiomycetes</taxon>
        <taxon>Pichiales</taxon>
        <taxon>Pichiaceae</taxon>
        <taxon>Pichia</taxon>
    </lineage>
</organism>
<feature type="coiled-coil region" evidence="1">
    <location>
        <begin position="368"/>
        <end position="402"/>
    </location>
</feature>
<keyword evidence="2" id="KW-1133">Transmembrane helix</keyword>
<dbReference type="SUPFAM" id="SSF54236">
    <property type="entry name" value="Ubiquitin-like"/>
    <property type="match status" value="1"/>
</dbReference>
<dbReference type="STRING" id="52247.A0A4T0X3Y1"/>
<dbReference type="PANTHER" id="PTHR23322">
    <property type="entry name" value="FAS-ASSOCIATED PROTEIN"/>
    <property type="match status" value="1"/>
</dbReference>
<reference evidence="4 5" key="1">
    <citation type="journal article" date="2019" name="Front. Genet.">
        <title>Whole-Genome Sequencing of the Opportunistic Yeast Pathogen Candida inconspicua Uncovers Its Hybrid Origin.</title>
        <authorList>
            <person name="Mixao V."/>
            <person name="Hansen A.P."/>
            <person name="Saus E."/>
            <person name="Boekhout T."/>
            <person name="Lass-Florl C."/>
            <person name="Gabaldon T."/>
        </authorList>
    </citation>
    <scope>NUCLEOTIDE SEQUENCE [LARGE SCALE GENOMIC DNA]</scope>
    <source>
        <strain evidence="4 5">CBS 180</strain>
    </source>
</reference>
<name>A0A4T0X3Y1_9ASCO</name>
<keyword evidence="1" id="KW-0175">Coiled coil</keyword>
<sequence>MNDTEGLTQEEDQILCQFKEITDYDSTNDDEHAKVLRLLTVCNWNLETAIARFFDNDFPHLFDDHLLDTSGHINEPISTNFEEIATRLNDPPINLMSTPFSNDILLPRLPRALPITNKWKFQAGLISKNQPRFQYHGIISPIIFILMIIPNILIFLGYGLNKLFGNFAPNLFRILGLREDEDDLPVAPLYTSSEEIENYNVGKLVLTADEKPSLPVWKGEFNAAFEEAKINYKWLCVILFNSESSSAEKLLDFVKSENFRSFVEKNDIILYLGDVSYPEPLEVGKLYQAFGLPYLALISNISVDGLSAPEFAIACKYLHFTRHDTDRIIKRLNHIVSKYEPQLVSQRFDKQERDLAKLIREEQDNAYQESLLKDMERENQKQRKLEEKRKAQEALEAEIERKRVFETKRKEKIIRYINDSYTRDDNVWSKGEYTTIQFRTEDGQRFIRKFHQDETVNDIYNFVASKNLIEELLKDEDNDDVQNVLTKLRKYEYEFEIEDDLIKFEFELISAMPRLKLQPSTKLIKDLKEIWPNGSLLIEKAYEEEYDVDEDDVDTDHSL</sequence>
<dbReference type="Proteomes" id="UP000307173">
    <property type="component" value="Unassembled WGS sequence"/>
</dbReference>
<dbReference type="InterPro" id="IPR050730">
    <property type="entry name" value="UBX_domain-protein"/>
</dbReference>
<dbReference type="GO" id="GO:0005783">
    <property type="term" value="C:endoplasmic reticulum"/>
    <property type="evidence" value="ECO:0007669"/>
    <property type="project" value="TreeGrafter"/>
</dbReference>
<dbReference type="GO" id="GO:0036503">
    <property type="term" value="P:ERAD pathway"/>
    <property type="evidence" value="ECO:0007669"/>
    <property type="project" value="TreeGrafter"/>
</dbReference>
<evidence type="ECO:0000256" key="2">
    <source>
        <dbReference type="SAM" id="Phobius"/>
    </source>
</evidence>
<keyword evidence="2" id="KW-0812">Transmembrane</keyword>
<dbReference type="InterPro" id="IPR029071">
    <property type="entry name" value="Ubiquitin-like_domsf"/>
</dbReference>
<proteinExistence type="predicted"/>
<dbReference type="CDD" id="cd01767">
    <property type="entry name" value="UBX"/>
    <property type="match status" value="1"/>
</dbReference>
<dbReference type="InterPro" id="IPR001012">
    <property type="entry name" value="UBX_dom"/>
</dbReference>
<dbReference type="Pfam" id="PF14555">
    <property type="entry name" value="UBA_4"/>
    <property type="match status" value="1"/>
</dbReference>
<feature type="transmembrane region" description="Helical" evidence="2">
    <location>
        <begin position="138"/>
        <end position="160"/>
    </location>
</feature>
<dbReference type="PANTHER" id="PTHR23322:SF1">
    <property type="entry name" value="FAS-ASSOCIATED FACTOR 2"/>
    <property type="match status" value="1"/>
</dbReference>
<protein>
    <recommendedName>
        <fullName evidence="3">UBX domain-containing protein</fullName>
    </recommendedName>
</protein>
<dbReference type="SMART" id="SM00166">
    <property type="entry name" value="UBX"/>
    <property type="match status" value="1"/>
</dbReference>
<feature type="domain" description="UBX" evidence="3">
    <location>
        <begin position="429"/>
        <end position="544"/>
    </location>
</feature>
<evidence type="ECO:0000313" key="5">
    <source>
        <dbReference type="Proteomes" id="UP000307173"/>
    </source>
</evidence>
<keyword evidence="2" id="KW-0472">Membrane</keyword>
<dbReference type="AlphaFoldDB" id="A0A4T0X3Y1"/>
<dbReference type="EMBL" id="SELW01000220">
    <property type="protein sequence ID" value="TID29945.1"/>
    <property type="molecule type" value="Genomic_DNA"/>
</dbReference>
<keyword evidence="5" id="KW-1185">Reference proteome</keyword>
<dbReference type="Pfam" id="PF00789">
    <property type="entry name" value="UBX"/>
    <property type="match status" value="1"/>
</dbReference>
<evidence type="ECO:0000256" key="1">
    <source>
        <dbReference type="SAM" id="Coils"/>
    </source>
</evidence>
<dbReference type="GO" id="GO:0043130">
    <property type="term" value="F:ubiquitin binding"/>
    <property type="evidence" value="ECO:0007669"/>
    <property type="project" value="TreeGrafter"/>
</dbReference>
<comment type="caution">
    <text evidence="4">The sequence shown here is derived from an EMBL/GenBank/DDBJ whole genome shotgun (WGS) entry which is preliminary data.</text>
</comment>
<evidence type="ECO:0000313" key="4">
    <source>
        <dbReference type="EMBL" id="TID29945.1"/>
    </source>
</evidence>
<dbReference type="Gene3D" id="1.10.8.10">
    <property type="entry name" value="DNA helicase RuvA subunit, C-terminal domain"/>
    <property type="match status" value="1"/>
</dbReference>